<sequence length="152" mass="17204">MACSPTERNNNKHIKERKVMLILQVPIQIAAHRRLLATKVGGLLIWDMLVLRRQCRLLSAAFALLFFAAAALGVVFVGIDQEVEERRLGSPEQEHWERLVGPGSSPPSCRARCGRCFPCQPVRVVIQPGQRVPQDYYPEAWRCRCGNKLFVP</sequence>
<dbReference type="GO" id="GO:0010052">
    <property type="term" value="P:guard cell differentiation"/>
    <property type="evidence" value="ECO:0007669"/>
    <property type="project" value="UniProtKB-UniRule"/>
</dbReference>
<evidence type="ECO:0000256" key="1">
    <source>
        <dbReference type="ARBA" id="ARBA00004613"/>
    </source>
</evidence>
<keyword evidence="3 6" id="KW-0964">Secreted</keyword>
<dbReference type="Proteomes" id="UP000317650">
    <property type="component" value="Chromosome 8"/>
</dbReference>
<dbReference type="GO" id="GO:0005576">
    <property type="term" value="C:extracellular region"/>
    <property type="evidence" value="ECO:0007669"/>
    <property type="project" value="UniProtKB-SubCell"/>
</dbReference>
<dbReference type="PANTHER" id="PTHR33109:SF77">
    <property type="entry name" value="EPIDERMAL PATTERNING FACTOR-LIKE PROTEIN"/>
    <property type="match status" value="1"/>
</dbReference>
<organism evidence="8 9">
    <name type="scientific">Musa balbisiana</name>
    <name type="common">Banana</name>
    <dbReference type="NCBI Taxonomy" id="52838"/>
    <lineage>
        <taxon>Eukaryota</taxon>
        <taxon>Viridiplantae</taxon>
        <taxon>Streptophyta</taxon>
        <taxon>Embryophyta</taxon>
        <taxon>Tracheophyta</taxon>
        <taxon>Spermatophyta</taxon>
        <taxon>Magnoliopsida</taxon>
        <taxon>Liliopsida</taxon>
        <taxon>Zingiberales</taxon>
        <taxon>Musaceae</taxon>
        <taxon>Musa</taxon>
    </lineage>
</organism>
<accession>A0A4S8K6X6</accession>
<dbReference type="PANTHER" id="PTHR33109">
    <property type="entry name" value="EPIDERMAL PATTERNING FACTOR-LIKE PROTEIN 4"/>
    <property type="match status" value="1"/>
</dbReference>
<evidence type="ECO:0000256" key="3">
    <source>
        <dbReference type="ARBA" id="ARBA00022525"/>
    </source>
</evidence>
<keyword evidence="6" id="KW-0217">Developmental protein</keyword>
<keyword evidence="7" id="KW-1133">Transmembrane helix</keyword>
<keyword evidence="4" id="KW-0732">Signal</keyword>
<reference evidence="8 9" key="1">
    <citation type="journal article" date="2019" name="Nat. Plants">
        <title>Genome sequencing of Musa balbisiana reveals subgenome evolution and function divergence in polyploid bananas.</title>
        <authorList>
            <person name="Yao X."/>
        </authorList>
    </citation>
    <scope>NUCLEOTIDE SEQUENCE [LARGE SCALE GENOMIC DNA]</scope>
    <source>
        <strain evidence="9">cv. DH-PKW</strain>
        <tissue evidence="8">Leaves</tissue>
    </source>
</reference>
<comment type="subcellular location">
    <subcellularLocation>
        <location evidence="1 6">Secreted</location>
    </subcellularLocation>
</comment>
<keyword evidence="9" id="KW-1185">Reference proteome</keyword>
<dbReference type="Pfam" id="PF17181">
    <property type="entry name" value="EPF"/>
    <property type="match status" value="1"/>
</dbReference>
<keyword evidence="7" id="KW-0812">Transmembrane</keyword>
<comment type="similarity">
    <text evidence="2 6">Belongs to the plant cysteine rich small secretory peptide family. Epidermal patterning factor subfamily.</text>
</comment>
<keyword evidence="5" id="KW-1015">Disulfide bond</keyword>
<evidence type="ECO:0000313" key="9">
    <source>
        <dbReference type="Proteomes" id="UP000317650"/>
    </source>
</evidence>
<evidence type="ECO:0000256" key="7">
    <source>
        <dbReference type="SAM" id="Phobius"/>
    </source>
</evidence>
<comment type="caution">
    <text evidence="8">The sequence shown here is derived from an EMBL/GenBank/DDBJ whole genome shotgun (WGS) entry which is preliminary data.</text>
</comment>
<dbReference type="EMBL" id="PYDT01000002">
    <property type="protein sequence ID" value="THU70638.1"/>
    <property type="molecule type" value="Genomic_DNA"/>
</dbReference>
<dbReference type="InterPro" id="IPR039455">
    <property type="entry name" value="EPFL"/>
</dbReference>
<evidence type="ECO:0000256" key="6">
    <source>
        <dbReference type="RuleBase" id="RU367102"/>
    </source>
</evidence>
<keyword evidence="7" id="KW-0472">Membrane</keyword>
<proteinExistence type="inferred from homology"/>
<evidence type="ECO:0000256" key="2">
    <source>
        <dbReference type="ARBA" id="ARBA00008127"/>
    </source>
</evidence>
<protein>
    <recommendedName>
        <fullName evidence="6">Epidermal patterning factor-like protein</fullName>
    </recommendedName>
</protein>
<name>A0A4S8K6X6_MUSBA</name>
<comment type="function">
    <text evidence="6">Controls stomatal patterning.</text>
</comment>
<evidence type="ECO:0000256" key="4">
    <source>
        <dbReference type="ARBA" id="ARBA00022729"/>
    </source>
</evidence>
<evidence type="ECO:0000256" key="5">
    <source>
        <dbReference type="ARBA" id="ARBA00023157"/>
    </source>
</evidence>
<evidence type="ECO:0000313" key="8">
    <source>
        <dbReference type="EMBL" id="THU70638.1"/>
    </source>
</evidence>
<gene>
    <name evidence="8" type="ORF">C4D60_Mb08t27090</name>
</gene>
<feature type="transmembrane region" description="Helical" evidence="7">
    <location>
        <begin position="57"/>
        <end position="79"/>
    </location>
</feature>
<dbReference type="STRING" id="52838.A0A4S8K6X6"/>
<dbReference type="AlphaFoldDB" id="A0A4S8K6X6"/>